<gene>
    <name evidence="1" type="ORF">HMPREF9450_01076</name>
</gene>
<dbReference type="Proteomes" id="UP000006008">
    <property type="component" value="Unassembled WGS sequence"/>
</dbReference>
<accession>G5H816</accession>
<protein>
    <submittedName>
        <fullName evidence="1">Uncharacterized protein</fullName>
    </submittedName>
</protein>
<dbReference type="EMBL" id="ADLD01000010">
    <property type="protein sequence ID" value="EHB92453.1"/>
    <property type="molecule type" value="Genomic_DNA"/>
</dbReference>
<organism evidence="1 2">
    <name type="scientific">Alistipes indistinctus YIT 12060</name>
    <dbReference type="NCBI Taxonomy" id="742725"/>
    <lineage>
        <taxon>Bacteria</taxon>
        <taxon>Pseudomonadati</taxon>
        <taxon>Bacteroidota</taxon>
        <taxon>Bacteroidia</taxon>
        <taxon>Bacteroidales</taxon>
        <taxon>Rikenellaceae</taxon>
        <taxon>Alistipes</taxon>
    </lineage>
</organism>
<evidence type="ECO:0000313" key="1">
    <source>
        <dbReference type="EMBL" id="EHB92453.1"/>
    </source>
</evidence>
<proteinExistence type="predicted"/>
<sequence>MTTSDCVSSQSRTTSKSAKNIKYQEVKINRLTRQSLILLQRSTDKIHELTQARNAAKLSSSRVASIGKELKELTKVLSQYCEN</sequence>
<reference evidence="1 2" key="1">
    <citation type="submission" date="2011-08" db="EMBL/GenBank/DDBJ databases">
        <title>The Genome Sequence of Alistipes indistinctus YIT 12060.</title>
        <authorList>
            <consortium name="The Broad Institute Genome Sequencing Platform"/>
            <person name="Earl A."/>
            <person name="Ward D."/>
            <person name="Feldgarden M."/>
            <person name="Gevers D."/>
            <person name="Morotomi M."/>
            <person name="Young S.K."/>
            <person name="Zeng Q."/>
            <person name="Gargeya S."/>
            <person name="Fitzgerald M."/>
            <person name="Haas B."/>
            <person name="Abouelleil A."/>
            <person name="Alvarado L."/>
            <person name="Arachchi H.M."/>
            <person name="Berlin A."/>
            <person name="Brown A."/>
            <person name="Chapman S.B."/>
            <person name="Chen Z."/>
            <person name="Dunbar C."/>
            <person name="Freedman E."/>
            <person name="Gearin G."/>
            <person name="Gellesch M."/>
            <person name="Goldberg J."/>
            <person name="Griggs A."/>
            <person name="Gujja S."/>
            <person name="Heiman D."/>
            <person name="Howarth C."/>
            <person name="Larson L."/>
            <person name="Lui A."/>
            <person name="MacDonald P.J.P."/>
            <person name="Montmayeur A."/>
            <person name="Murphy C."/>
            <person name="Neiman D."/>
            <person name="Pearson M."/>
            <person name="Priest M."/>
            <person name="Roberts A."/>
            <person name="Saif S."/>
            <person name="Shea T."/>
            <person name="Shenoy N."/>
            <person name="Sisk P."/>
            <person name="Stolte C."/>
            <person name="Sykes S."/>
            <person name="Wortman J."/>
            <person name="Nusbaum C."/>
            <person name="Birren B."/>
        </authorList>
    </citation>
    <scope>NUCLEOTIDE SEQUENCE [LARGE SCALE GENOMIC DNA]</scope>
    <source>
        <strain evidence="1 2">YIT 12060</strain>
    </source>
</reference>
<keyword evidence="2" id="KW-1185">Reference proteome</keyword>
<dbReference type="HOGENOM" id="CLU_2535169_0_0_10"/>
<name>G5H816_9BACT</name>
<dbReference type="PATRIC" id="fig|742725.3.peg.1136"/>
<comment type="caution">
    <text evidence="1">The sequence shown here is derived from an EMBL/GenBank/DDBJ whole genome shotgun (WGS) entry which is preliminary data.</text>
</comment>
<evidence type="ECO:0000313" key="2">
    <source>
        <dbReference type="Proteomes" id="UP000006008"/>
    </source>
</evidence>
<dbReference type="AlphaFoldDB" id="G5H816"/>
<dbReference type="STRING" id="742725.HMPREF9450_01076"/>